<name>A0A2K3DQS7_CHLRE</name>
<feature type="compositionally biased region" description="Low complexity" evidence="2">
    <location>
        <begin position="646"/>
        <end position="666"/>
    </location>
</feature>
<protein>
    <submittedName>
        <fullName evidence="3">Uncharacterized protein</fullName>
    </submittedName>
</protein>
<feature type="region of interest" description="Disordered" evidence="2">
    <location>
        <begin position="611"/>
        <end position="630"/>
    </location>
</feature>
<feature type="region of interest" description="Disordered" evidence="2">
    <location>
        <begin position="510"/>
        <end position="545"/>
    </location>
</feature>
<evidence type="ECO:0000313" key="4">
    <source>
        <dbReference type="Proteomes" id="UP000006906"/>
    </source>
</evidence>
<reference evidence="3 4" key="1">
    <citation type="journal article" date="2007" name="Science">
        <title>The Chlamydomonas genome reveals the evolution of key animal and plant functions.</title>
        <authorList>
            <person name="Merchant S.S."/>
            <person name="Prochnik S.E."/>
            <person name="Vallon O."/>
            <person name="Harris E.H."/>
            <person name="Karpowicz S.J."/>
            <person name="Witman G.B."/>
            <person name="Terry A."/>
            <person name="Salamov A."/>
            <person name="Fritz-Laylin L.K."/>
            <person name="Marechal-Drouard L."/>
            <person name="Marshall W.F."/>
            <person name="Qu L.H."/>
            <person name="Nelson D.R."/>
            <person name="Sanderfoot A.A."/>
            <person name="Spalding M.H."/>
            <person name="Kapitonov V.V."/>
            <person name="Ren Q."/>
            <person name="Ferris P."/>
            <person name="Lindquist E."/>
            <person name="Shapiro H."/>
            <person name="Lucas S.M."/>
            <person name="Grimwood J."/>
            <person name="Schmutz J."/>
            <person name="Cardol P."/>
            <person name="Cerutti H."/>
            <person name="Chanfreau G."/>
            <person name="Chen C.L."/>
            <person name="Cognat V."/>
            <person name="Croft M.T."/>
            <person name="Dent R."/>
            <person name="Dutcher S."/>
            <person name="Fernandez E."/>
            <person name="Fukuzawa H."/>
            <person name="Gonzalez-Ballester D."/>
            <person name="Gonzalez-Halphen D."/>
            <person name="Hallmann A."/>
            <person name="Hanikenne M."/>
            <person name="Hippler M."/>
            <person name="Inwood W."/>
            <person name="Jabbari K."/>
            <person name="Kalanon M."/>
            <person name="Kuras R."/>
            <person name="Lefebvre P.A."/>
            <person name="Lemaire S.D."/>
            <person name="Lobanov A.V."/>
            <person name="Lohr M."/>
            <person name="Manuell A."/>
            <person name="Meier I."/>
            <person name="Mets L."/>
            <person name="Mittag M."/>
            <person name="Mittelmeier T."/>
            <person name="Moroney J.V."/>
            <person name="Moseley J."/>
            <person name="Napoli C."/>
            <person name="Nedelcu A.M."/>
            <person name="Niyogi K."/>
            <person name="Novoselov S.V."/>
            <person name="Paulsen I.T."/>
            <person name="Pazour G."/>
            <person name="Purton S."/>
            <person name="Ral J.P."/>
            <person name="Riano-Pachon D.M."/>
            <person name="Riekhof W."/>
            <person name="Rymarquis L."/>
            <person name="Schroda M."/>
            <person name="Stern D."/>
            <person name="Umen J."/>
            <person name="Willows R."/>
            <person name="Wilson N."/>
            <person name="Zimmer S.L."/>
            <person name="Allmer J."/>
            <person name="Balk J."/>
            <person name="Bisova K."/>
            <person name="Chen C.J."/>
            <person name="Elias M."/>
            <person name="Gendler K."/>
            <person name="Hauser C."/>
            <person name="Lamb M.R."/>
            <person name="Ledford H."/>
            <person name="Long J.C."/>
            <person name="Minagawa J."/>
            <person name="Page M.D."/>
            <person name="Pan J."/>
            <person name="Pootakham W."/>
            <person name="Roje S."/>
            <person name="Rose A."/>
            <person name="Stahlberg E."/>
            <person name="Terauchi A.M."/>
            <person name="Yang P."/>
            <person name="Ball S."/>
            <person name="Bowler C."/>
            <person name="Dieckmann C.L."/>
            <person name="Gladyshev V.N."/>
            <person name="Green P."/>
            <person name="Jorgensen R."/>
            <person name="Mayfield S."/>
            <person name="Mueller-Roeber B."/>
            <person name="Rajamani S."/>
            <person name="Sayre R.T."/>
            <person name="Brokstein P."/>
            <person name="Dubchak I."/>
            <person name="Goodstein D."/>
            <person name="Hornick L."/>
            <person name="Huang Y.W."/>
            <person name="Jhaveri J."/>
            <person name="Luo Y."/>
            <person name="Martinez D."/>
            <person name="Ngau W.C."/>
            <person name="Otillar B."/>
            <person name="Poliakov A."/>
            <person name="Porter A."/>
            <person name="Szajkowski L."/>
            <person name="Werner G."/>
            <person name="Zhou K."/>
            <person name="Grigoriev I.V."/>
            <person name="Rokhsar D.S."/>
            <person name="Grossman A.R."/>
        </authorList>
    </citation>
    <scope>NUCLEOTIDE SEQUENCE [LARGE SCALE GENOMIC DNA]</scope>
    <source>
        <strain evidence="4">CC-503</strain>
    </source>
</reference>
<dbReference type="ExpressionAtlas" id="A0A2K3DQS7">
    <property type="expression patterns" value="baseline and differential"/>
</dbReference>
<dbReference type="SMR" id="A0A2K3DQS7"/>
<feature type="region of interest" description="Disordered" evidence="2">
    <location>
        <begin position="732"/>
        <end position="777"/>
    </location>
</feature>
<dbReference type="STRING" id="3055.A0A2K3DQS7"/>
<dbReference type="Proteomes" id="UP000006906">
    <property type="component" value="Chromosome 6"/>
</dbReference>
<feature type="compositionally biased region" description="Low complexity" evidence="2">
    <location>
        <begin position="512"/>
        <end position="540"/>
    </location>
</feature>
<gene>
    <name evidence="3" type="ORF">CHLRE_06g298850v5</name>
</gene>
<feature type="region of interest" description="Disordered" evidence="2">
    <location>
        <begin position="637"/>
        <end position="666"/>
    </location>
</feature>
<keyword evidence="4" id="KW-1185">Reference proteome</keyword>
<accession>A0A2K3DQS7</accession>
<dbReference type="KEGG" id="cre:CHLRE_06g298850v5"/>
<feature type="compositionally biased region" description="Low complexity" evidence="2">
    <location>
        <begin position="750"/>
        <end position="760"/>
    </location>
</feature>
<dbReference type="EMBL" id="CM008967">
    <property type="protein sequence ID" value="PNW82902.1"/>
    <property type="molecule type" value="Genomic_DNA"/>
</dbReference>
<dbReference type="RefSeq" id="XP_042924270.1">
    <property type="nucleotide sequence ID" value="XM_043063564.1"/>
</dbReference>
<feature type="compositionally biased region" description="Polar residues" evidence="2">
    <location>
        <begin position="761"/>
        <end position="770"/>
    </location>
</feature>
<proteinExistence type="predicted"/>
<keyword evidence="1" id="KW-0175">Coiled coil</keyword>
<evidence type="ECO:0000313" key="3">
    <source>
        <dbReference type="EMBL" id="PNW82902.1"/>
    </source>
</evidence>
<feature type="region of interest" description="Disordered" evidence="2">
    <location>
        <begin position="911"/>
        <end position="944"/>
    </location>
</feature>
<dbReference type="PaxDb" id="3055-EDO96011"/>
<dbReference type="OrthoDB" id="544053at2759"/>
<feature type="compositionally biased region" description="Low complexity" evidence="2">
    <location>
        <begin position="1072"/>
        <end position="1082"/>
    </location>
</feature>
<feature type="compositionally biased region" description="Gly residues" evidence="2">
    <location>
        <begin position="1013"/>
        <end position="1040"/>
    </location>
</feature>
<feature type="compositionally biased region" description="Polar residues" evidence="2">
    <location>
        <begin position="1286"/>
        <end position="1300"/>
    </location>
</feature>
<dbReference type="OMA" id="FLLEFRI"/>
<feature type="coiled-coil region" evidence="1">
    <location>
        <begin position="1224"/>
        <end position="1251"/>
    </location>
</feature>
<feature type="region of interest" description="Disordered" evidence="2">
    <location>
        <begin position="559"/>
        <end position="605"/>
    </location>
</feature>
<feature type="region of interest" description="Disordered" evidence="2">
    <location>
        <begin position="997"/>
        <end position="1082"/>
    </location>
</feature>
<sequence length="1300" mass="130327">MSAKSRWKSEKFPAHVEEARNSDGNVHKGFNLLEFRVAAELLRIGPYHSTEDYWAPVDWQLLLLVSEYMSALLEFLDWFWPEMGWEHHKQAIVLSKRLLQPRSPNTFPSLPIDPQLHAAWRAFTYCFWHGTRHLAAVTPVGVATATYTAARDWLNKLVGERGFEEEGPITSSLLSWTESMGPRLQEAFPNTSIDWAQWPAVTWPDAECGCRAVEKRGAVKRQTEEEYAVRWPLRVTQGRPKFNHAKVEARDGFVVAIPSMKNPPVLSFLAVSDVMTSFKQAAARWPSTTADSPSQALQQEMAQSFVQNVLRATRGPLAPGIVHEPYKYLGYVACCVQGWETALPHIMSIVRETGAWGSQPLLLPGAPLQTAAGLSQLLTVAAAAPPHHAFLQPHAQLGQPGAGVAYGGGLGGMGPGGGVGGLGLGMAVGGAPEGGLSLGIAEHLAMLQQQHHHMQQMQQQQHMQQMHQLQQQQQMQQMQQQQQQMQQMQQNAVMGGGAMHELGAPGMYGGFMQPQQQQPLQAPQLQQVPQMQQAQPQQAMTGADQAQFAAPIPVVTVHALPSSDAGPTSQAATANQAGPVSQGSASSPEGSAGDPPQAAGGARVTRTRPSPFAAAGTRKPAAPTSAGAAAGGASATAGAAAGGQLGPRQGQGQAQQGAGAMDGGAAPMSLGGLSSMQELLDVLPEPSNVVDISWSALMGTGTMGMLAGTGTTANLLLESGDKAAEQAAAAGPGAAGGAAAGGAAGGPGAAAGAVADGPKAQQTAAPSTGGVQAPAAVRPAGPASAFSAAAGAWAAAGLQPAAAGAAAAGAAAVGPPTLSPNPASPATQLQPGFLQPATMHTAGAAAAGSGMAGLTTFNSAMPLGARPGGEAGPSGMGNLGGFSSVPLSAPGRALGGLTGAPDAPVHIQPPSIRAGSPFQGTITTGTLPGASTGGRSDPASPPLDFGATLGGLGAGLSTMSFGISGPSLNAALAGIGGGGVIGGGVAAADPPLPARLSHGEVFTSIGPPSPSGAGSGGGGRCPTSPGGGGRISEGGNGGAAAGSPSGTASGAAPAQRRGATSPFGRRSGDGGAAARAVATGGRRTRGDLAAAAAQVAAETGLAPAPGSIAEPATKRPNSQNDLAAPLRAVQRLVTAERVESLGMYLNEEHVTRSQHPSVQQGLPETTQAPAAAAAAGAGPASTQGILKVEIIPVNDSGPDLGAAAAAASPAGAAPSQEAGVKPVNGDLQARLQQLLREAAAVAEQLADQDQQAARSLVTETMRECPTLGALLGGSGVGPNAEPGQGAHTQSLGTGSAPAQS</sequence>
<feature type="compositionally biased region" description="Gly residues" evidence="2">
    <location>
        <begin position="733"/>
        <end position="749"/>
    </location>
</feature>
<dbReference type="Gramene" id="PNW82902">
    <property type="protein sequence ID" value="PNW82902"/>
    <property type="gene ID" value="CHLRE_06g298850v5"/>
</dbReference>
<evidence type="ECO:0000256" key="1">
    <source>
        <dbReference type="SAM" id="Coils"/>
    </source>
</evidence>
<feature type="compositionally biased region" description="Polar residues" evidence="2">
    <location>
        <begin position="565"/>
        <end position="589"/>
    </location>
</feature>
<feature type="compositionally biased region" description="Low complexity" evidence="2">
    <location>
        <begin position="1041"/>
        <end position="1054"/>
    </location>
</feature>
<feature type="region of interest" description="Disordered" evidence="2">
    <location>
        <begin position="1149"/>
        <end position="1176"/>
    </location>
</feature>
<feature type="region of interest" description="Disordered" evidence="2">
    <location>
        <begin position="1102"/>
        <end position="1121"/>
    </location>
</feature>
<dbReference type="GeneID" id="5717007"/>
<organism evidence="3 4">
    <name type="scientific">Chlamydomonas reinhardtii</name>
    <name type="common">Chlamydomonas smithii</name>
    <dbReference type="NCBI Taxonomy" id="3055"/>
    <lineage>
        <taxon>Eukaryota</taxon>
        <taxon>Viridiplantae</taxon>
        <taxon>Chlorophyta</taxon>
        <taxon>core chlorophytes</taxon>
        <taxon>Chlorophyceae</taxon>
        <taxon>CS clade</taxon>
        <taxon>Chlamydomonadales</taxon>
        <taxon>Chlamydomonadaceae</taxon>
        <taxon>Chlamydomonas</taxon>
    </lineage>
</organism>
<feature type="compositionally biased region" description="Low complexity" evidence="2">
    <location>
        <begin position="621"/>
        <end position="630"/>
    </location>
</feature>
<dbReference type="InParanoid" id="A0A2K3DQS7"/>
<feature type="compositionally biased region" description="Polar residues" evidence="2">
    <location>
        <begin position="1153"/>
        <end position="1167"/>
    </location>
</feature>
<feature type="region of interest" description="Disordered" evidence="2">
    <location>
        <begin position="1267"/>
        <end position="1300"/>
    </location>
</feature>
<evidence type="ECO:0000256" key="2">
    <source>
        <dbReference type="SAM" id="MobiDB-lite"/>
    </source>
</evidence>